<reference evidence="2" key="1">
    <citation type="submission" date="2017-08" db="EMBL/GenBank/DDBJ databases">
        <authorList>
            <person name="Polle J.E."/>
            <person name="Barry K."/>
            <person name="Cushman J."/>
            <person name="Schmutz J."/>
            <person name="Tran D."/>
            <person name="Hathwaick L.T."/>
            <person name="Yim W.C."/>
            <person name="Jenkins J."/>
            <person name="Mckie-Krisberg Z.M."/>
            <person name="Prochnik S."/>
            <person name="Lindquist E."/>
            <person name="Dockter R.B."/>
            <person name="Adam C."/>
            <person name="Molina H."/>
            <person name="Bunkerborg J."/>
            <person name="Jin E."/>
            <person name="Buchheim M."/>
            <person name="Magnuson J."/>
        </authorList>
    </citation>
    <scope>NUCLEOTIDE SEQUENCE</scope>
    <source>
        <strain evidence="2">CCAP 19/18</strain>
    </source>
</reference>
<feature type="compositionally biased region" description="Polar residues" evidence="1">
    <location>
        <begin position="1"/>
        <end position="26"/>
    </location>
</feature>
<comment type="caution">
    <text evidence="2">The sequence shown here is derived from an EMBL/GenBank/DDBJ whole genome shotgun (WGS) entry which is preliminary data.</text>
</comment>
<feature type="region of interest" description="Disordered" evidence="1">
    <location>
        <begin position="1"/>
        <end position="167"/>
    </location>
</feature>
<protein>
    <recommendedName>
        <fullName evidence="4">Encoded protein</fullName>
    </recommendedName>
</protein>
<dbReference type="Proteomes" id="UP000815325">
    <property type="component" value="Unassembled WGS sequence"/>
</dbReference>
<name>A0ABQ7H8W3_DUNSA</name>
<gene>
    <name evidence="2" type="ORF">DUNSADRAFT_98</name>
</gene>
<dbReference type="EMBL" id="MU069445">
    <property type="protein sequence ID" value="KAF5843296.1"/>
    <property type="molecule type" value="Genomic_DNA"/>
</dbReference>
<feature type="compositionally biased region" description="Low complexity" evidence="1">
    <location>
        <begin position="27"/>
        <end position="41"/>
    </location>
</feature>
<keyword evidence="3" id="KW-1185">Reference proteome</keyword>
<accession>A0ABQ7H8W3</accession>
<evidence type="ECO:0000256" key="1">
    <source>
        <dbReference type="SAM" id="MobiDB-lite"/>
    </source>
</evidence>
<evidence type="ECO:0000313" key="2">
    <source>
        <dbReference type="EMBL" id="KAF5843296.1"/>
    </source>
</evidence>
<sequence length="167" mass="17537">MRQQARTSRGAMSTSRATSETPSQANSHGTSGTPSRPSSSPQVFLSRFAGRQPSPASPNTDGTDEAPEHLPPKAESRPPRASSPFLPPIFRPREPRARSESQATAEGSERQVVIPAASRLRPRSCGSTPPAGTAVPGRPPSAPPMWQDRSPMSGDESSEASPDAGSE</sequence>
<feature type="compositionally biased region" description="Basic and acidic residues" evidence="1">
    <location>
        <begin position="66"/>
        <end position="78"/>
    </location>
</feature>
<organism evidence="2 3">
    <name type="scientific">Dunaliella salina</name>
    <name type="common">Green alga</name>
    <name type="synonym">Protococcus salinus</name>
    <dbReference type="NCBI Taxonomy" id="3046"/>
    <lineage>
        <taxon>Eukaryota</taxon>
        <taxon>Viridiplantae</taxon>
        <taxon>Chlorophyta</taxon>
        <taxon>core chlorophytes</taxon>
        <taxon>Chlorophyceae</taxon>
        <taxon>CS clade</taxon>
        <taxon>Chlamydomonadales</taxon>
        <taxon>Dunaliellaceae</taxon>
        <taxon>Dunaliella</taxon>
    </lineage>
</organism>
<evidence type="ECO:0008006" key="4">
    <source>
        <dbReference type="Google" id="ProtNLM"/>
    </source>
</evidence>
<evidence type="ECO:0000313" key="3">
    <source>
        <dbReference type="Proteomes" id="UP000815325"/>
    </source>
</evidence>
<proteinExistence type="predicted"/>